<evidence type="ECO:0000256" key="6">
    <source>
        <dbReference type="ARBA" id="ARBA00023136"/>
    </source>
</evidence>
<keyword evidence="3" id="KW-0813">Transport</keyword>
<dbReference type="PRINTS" id="PR00253">
    <property type="entry name" value="GABAARECEPTR"/>
</dbReference>
<organism evidence="10 11">
    <name type="scientific">Homarus americanus</name>
    <name type="common">American lobster</name>
    <dbReference type="NCBI Taxonomy" id="6706"/>
    <lineage>
        <taxon>Eukaryota</taxon>
        <taxon>Metazoa</taxon>
        <taxon>Ecdysozoa</taxon>
        <taxon>Arthropoda</taxon>
        <taxon>Crustacea</taxon>
        <taxon>Multicrustacea</taxon>
        <taxon>Malacostraca</taxon>
        <taxon>Eumalacostraca</taxon>
        <taxon>Eucarida</taxon>
        <taxon>Decapoda</taxon>
        <taxon>Pleocyemata</taxon>
        <taxon>Astacidea</taxon>
        <taxon>Nephropoidea</taxon>
        <taxon>Nephropidae</taxon>
        <taxon>Homarus</taxon>
    </lineage>
</organism>
<dbReference type="InterPro" id="IPR036719">
    <property type="entry name" value="Neuro-gated_channel_TM_sf"/>
</dbReference>
<evidence type="ECO:0000256" key="4">
    <source>
        <dbReference type="ARBA" id="ARBA00022475"/>
    </source>
</evidence>
<keyword evidence="4" id="KW-1003">Cell membrane</keyword>
<feature type="non-terminal residue" evidence="10">
    <location>
        <position position="227"/>
    </location>
</feature>
<dbReference type="Gene3D" id="2.70.170.10">
    <property type="entry name" value="Neurotransmitter-gated ion-channel ligand-binding domain"/>
    <property type="match status" value="1"/>
</dbReference>
<comment type="subcellular location">
    <subcellularLocation>
        <location evidence="2">Cell membrane</location>
    </subcellularLocation>
    <subcellularLocation>
        <location evidence="1">Membrane</location>
        <topology evidence="1">Multi-pass membrane protein</topology>
    </subcellularLocation>
</comment>
<evidence type="ECO:0000256" key="1">
    <source>
        <dbReference type="ARBA" id="ARBA00004141"/>
    </source>
</evidence>
<feature type="transmembrane region" description="Helical" evidence="8">
    <location>
        <begin position="146"/>
        <end position="167"/>
    </location>
</feature>
<evidence type="ECO:0000313" key="11">
    <source>
        <dbReference type="Proteomes" id="UP000747542"/>
    </source>
</evidence>
<evidence type="ECO:0000259" key="9">
    <source>
        <dbReference type="Pfam" id="PF02932"/>
    </source>
</evidence>
<evidence type="ECO:0000256" key="7">
    <source>
        <dbReference type="ARBA" id="ARBA00023303"/>
    </source>
</evidence>
<reference evidence="10" key="1">
    <citation type="journal article" date="2021" name="Sci. Adv.">
        <title>The American lobster genome reveals insights on longevity, neural, and immune adaptations.</title>
        <authorList>
            <person name="Polinski J.M."/>
            <person name="Zimin A.V."/>
            <person name="Clark K.F."/>
            <person name="Kohn A.B."/>
            <person name="Sadowski N."/>
            <person name="Timp W."/>
            <person name="Ptitsyn A."/>
            <person name="Khanna P."/>
            <person name="Romanova D.Y."/>
            <person name="Williams P."/>
            <person name="Greenwood S.J."/>
            <person name="Moroz L.L."/>
            <person name="Walt D.R."/>
            <person name="Bodnar A.G."/>
        </authorList>
    </citation>
    <scope>NUCLEOTIDE SEQUENCE</scope>
    <source>
        <strain evidence="10">GMGI-L3</strain>
    </source>
</reference>
<protein>
    <submittedName>
        <fullName evidence="10">Glutamate-gated chloride channel-like 16</fullName>
    </submittedName>
</protein>
<dbReference type="GO" id="GO:0004888">
    <property type="term" value="F:transmembrane signaling receptor activity"/>
    <property type="evidence" value="ECO:0007669"/>
    <property type="project" value="InterPro"/>
</dbReference>
<dbReference type="InterPro" id="IPR036734">
    <property type="entry name" value="Neur_chan_lig-bd_sf"/>
</dbReference>
<dbReference type="InterPro" id="IPR006028">
    <property type="entry name" value="GABAA/Glycine_rcpt"/>
</dbReference>
<dbReference type="AlphaFoldDB" id="A0A8J5K485"/>
<keyword evidence="7" id="KW-0407">Ion channel</keyword>
<accession>A0A8J5K485</accession>
<dbReference type="InterPro" id="IPR038050">
    <property type="entry name" value="Neuro_actylchol_rec"/>
</dbReference>
<dbReference type="Pfam" id="PF02932">
    <property type="entry name" value="Neur_chan_memb"/>
    <property type="match status" value="1"/>
</dbReference>
<dbReference type="GO" id="GO:0005254">
    <property type="term" value="F:chloride channel activity"/>
    <property type="evidence" value="ECO:0007669"/>
    <property type="project" value="UniProtKB-ARBA"/>
</dbReference>
<dbReference type="SUPFAM" id="SSF90112">
    <property type="entry name" value="Neurotransmitter-gated ion-channel transmembrane pore"/>
    <property type="match status" value="1"/>
</dbReference>
<evidence type="ECO:0000256" key="5">
    <source>
        <dbReference type="ARBA" id="ARBA00023065"/>
    </source>
</evidence>
<dbReference type="PANTHER" id="PTHR18945">
    <property type="entry name" value="NEUROTRANSMITTER GATED ION CHANNEL"/>
    <property type="match status" value="1"/>
</dbReference>
<keyword evidence="11" id="KW-1185">Reference proteome</keyword>
<comment type="caution">
    <text evidence="10">The sequence shown here is derived from an EMBL/GenBank/DDBJ whole genome shotgun (WGS) entry which is preliminary data.</text>
</comment>
<feature type="domain" description="Neurotransmitter-gated ion-channel transmembrane" evidence="9">
    <location>
        <begin position="88"/>
        <end position="176"/>
    </location>
</feature>
<keyword evidence="5" id="KW-0406">Ion transport</keyword>
<evidence type="ECO:0000256" key="8">
    <source>
        <dbReference type="SAM" id="Phobius"/>
    </source>
</evidence>
<proteinExistence type="predicted"/>
<keyword evidence="8" id="KW-0812">Transmembrane</keyword>
<dbReference type="SUPFAM" id="SSF63712">
    <property type="entry name" value="Nicotinic receptor ligand binding domain-like"/>
    <property type="match status" value="1"/>
</dbReference>
<name>A0A8J5K485_HOMAM</name>
<dbReference type="GO" id="GO:0005886">
    <property type="term" value="C:plasma membrane"/>
    <property type="evidence" value="ECO:0007669"/>
    <property type="project" value="UniProtKB-SubCell"/>
</dbReference>
<evidence type="ECO:0000313" key="10">
    <source>
        <dbReference type="EMBL" id="KAG7166825.1"/>
    </source>
</evidence>
<evidence type="ECO:0000256" key="3">
    <source>
        <dbReference type="ARBA" id="ARBA00022448"/>
    </source>
</evidence>
<keyword evidence="8" id="KW-1133">Transmembrane helix</keyword>
<feature type="transmembrane region" description="Helical" evidence="8">
    <location>
        <begin position="80"/>
        <end position="102"/>
    </location>
</feature>
<dbReference type="GO" id="GO:0005230">
    <property type="term" value="F:extracellular ligand-gated monoatomic ion channel activity"/>
    <property type="evidence" value="ECO:0007669"/>
    <property type="project" value="InterPro"/>
</dbReference>
<dbReference type="GO" id="GO:0099095">
    <property type="term" value="F:ligand-gated monoatomic anion channel activity"/>
    <property type="evidence" value="ECO:0007669"/>
    <property type="project" value="UniProtKB-ARBA"/>
</dbReference>
<dbReference type="EMBL" id="JAHLQT010022185">
    <property type="protein sequence ID" value="KAG7166825.1"/>
    <property type="molecule type" value="Genomic_DNA"/>
</dbReference>
<evidence type="ECO:0000256" key="2">
    <source>
        <dbReference type="ARBA" id="ARBA00004236"/>
    </source>
</evidence>
<dbReference type="PROSITE" id="PS00236">
    <property type="entry name" value="NEUROTR_ION_CHANNEL"/>
    <property type="match status" value="1"/>
</dbReference>
<sequence length="227" mass="26526">MLIYQHEETVSYKCHFKLQLYPFDRQLCFVVYRIQDDGEGIQFLGSRQLLEYTLISETFKNYTLHDVSHIKIEFAFRNQYGYYIGNTFLPSVMLAIICWVTLHFDIADFQDRIMVSLTSLLVLATVFTQTSQSIPKTSYLKLIDVWFVVLISEDFAIIVSLVYIEVLRLRHPTNTIKVVPVGSVMAWDTVVKRIKTNVDDDEISIRELRNRRLSMNRDESSSPVPDH</sequence>
<dbReference type="InterPro" id="IPR006201">
    <property type="entry name" value="Neur_channel"/>
</dbReference>
<gene>
    <name evidence="10" type="primary">GluCa-L16</name>
    <name evidence="10" type="ORF">Hamer_G010496</name>
</gene>
<dbReference type="Proteomes" id="UP000747542">
    <property type="component" value="Unassembled WGS sequence"/>
</dbReference>
<dbReference type="InterPro" id="IPR006029">
    <property type="entry name" value="Neurotrans-gated_channel_TM"/>
</dbReference>
<keyword evidence="6 8" id="KW-0472">Membrane</keyword>
<dbReference type="Gene3D" id="1.20.58.390">
    <property type="entry name" value="Neurotransmitter-gated ion-channel transmembrane domain"/>
    <property type="match status" value="1"/>
</dbReference>
<dbReference type="InterPro" id="IPR018000">
    <property type="entry name" value="Neurotransmitter_ion_chnl_CS"/>
</dbReference>